<feature type="transmembrane region" description="Helical" evidence="7">
    <location>
        <begin position="138"/>
        <end position="161"/>
    </location>
</feature>
<dbReference type="InterPro" id="IPR036259">
    <property type="entry name" value="MFS_trans_sf"/>
</dbReference>
<evidence type="ECO:0000256" key="6">
    <source>
        <dbReference type="ARBA" id="ARBA00023136"/>
    </source>
</evidence>
<feature type="transmembrane region" description="Helical" evidence="7">
    <location>
        <begin position="301"/>
        <end position="318"/>
    </location>
</feature>
<feature type="transmembrane region" description="Helical" evidence="7">
    <location>
        <begin position="238"/>
        <end position="258"/>
    </location>
</feature>
<feature type="transmembrane region" description="Helical" evidence="7">
    <location>
        <begin position="199"/>
        <end position="217"/>
    </location>
</feature>
<dbReference type="Gene3D" id="1.20.1720.10">
    <property type="entry name" value="Multidrug resistance protein D"/>
    <property type="match status" value="1"/>
</dbReference>
<feature type="transmembrane region" description="Helical" evidence="7">
    <location>
        <begin position="330"/>
        <end position="349"/>
    </location>
</feature>
<dbReference type="AlphaFoldDB" id="A0A7W7FZZ0"/>
<keyword evidence="3" id="KW-1003">Cell membrane</keyword>
<protein>
    <submittedName>
        <fullName evidence="9">MFS family permease</fullName>
    </submittedName>
</protein>
<keyword evidence="2" id="KW-0813">Transport</keyword>
<gene>
    <name evidence="9" type="ORF">HNR67_007787</name>
</gene>
<evidence type="ECO:0000259" key="8">
    <source>
        <dbReference type="PROSITE" id="PS50850"/>
    </source>
</evidence>
<accession>A0A7W7FZZ0</accession>
<dbReference type="GO" id="GO:0022857">
    <property type="term" value="F:transmembrane transporter activity"/>
    <property type="evidence" value="ECO:0007669"/>
    <property type="project" value="InterPro"/>
</dbReference>
<proteinExistence type="predicted"/>
<dbReference type="Proteomes" id="UP000533598">
    <property type="component" value="Unassembled WGS sequence"/>
</dbReference>
<keyword evidence="5 7" id="KW-1133">Transmembrane helix</keyword>
<feature type="transmembrane region" description="Helical" evidence="7">
    <location>
        <begin position="20"/>
        <end position="39"/>
    </location>
</feature>
<keyword evidence="6 7" id="KW-0472">Membrane</keyword>
<dbReference type="Gene3D" id="1.20.1250.20">
    <property type="entry name" value="MFS general substrate transporter like domains"/>
    <property type="match status" value="1"/>
</dbReference>
<feature type="transmembrane region" description="Helical" evidence="7">
    <location>
        <begin position="75"/>
        <end position="98"/>
    </location>
</feature>
<dbReference type="CDD" id="cd17321">
    <property type="entry name" value="MFS_MMR_MDR_like"/>
    <property type="match status" value="1"/>
</dbReference>
<feature type="transmembrane region" description="Helical" evidence="7">
    <location>
        <begin position="270"/>
        <end position="289"/>
    </location>
</feature>
<dbReference type="InterPro" id="IPR020846">
    <property type="entry name" value="MFS_dom"/>
</dbReference>
<feature type="transmembrane region" description="Helical" evidence="7">
    <location>
        <begin position="110"/>
        <end position="132"/>
    </location>
</feature>
<dbReference type="PROSITE" id="PS50850">
    <property type="entry name" value="MFS"/>
    <property type="match status" value="1"/>
</dbReference>
<dbReference type="PANTHER" id="PTHR42718">
    <property type="entry name" value="MAJOR FACILITATOR SUPERFAMILY MULTIDRUG TRANSPORTER MFSC"/>
    <property type="match status" value="1"/>
</dbReference>
<evidence type="ECO:0000313" key="10">
    <source>
        <dbReference type="Proteomes" id="UP000533598"/>
    </source>
</evidence>
<keyword evidence="10" id="KW-1185">Reference proteome</keyword>
<dbReference type="PRINTS" id="PR01036">
    <property type="entry name" value="TCRTETB"/>
</dbReference>
<dbReference type="GO" id="GO:0005886">
    <property type="term" value="C:plasma membrane"/>
    <property type="evidence" value="ECO:0007669"/>
    <property type="project" value="UniProtKB-SubCell"/>
</dbReference>
<feature type="transmembrane region" description="Helical" evidence="7">
    <location>
        <begin position="370"/>
        <end position="389"/>
    </location>
</feature>
<feature type="transmembrane region" description="Helical" evidence="7">
    <location>
        <begin position="173"/>
        <end position="193"/>
    </location>
</feature>
<evidence type="ECO:0000313" key="9">
    <source>
        <dbReference type="EMBL" id="MBB4681669.1"/>
    </source>
</evidence>
<evidence type="ECO:0000256" key="2">
    <source>
        <dbReference type="ARBA" id="ARBA00022448"/>
    </source>
</evidence>
<name>A0A7W7FZZ0_9PSEU</name>
<organism evidence="9 10">
    <name type="scientific">Crossiella cryophila</name>
    <dbReference type="NCBI Taxonomy" id="43355"/>
    <lineage>
        <taxon>Bacteria</taxon>
        <taxon>Bacillati</taxon>
        <taxon>Actinomycetota</taxon>
        <taxon>Actinomycetes</taxon>
        <taxon>Pseudonocardiales</taxon>
        <taxon>Pseudonocardiaceae</taxon>
        <taxon>Crossiella</taxon>
    </lineage>
</organism>
<dbReference type="SUPFAM" id="SSF103473">
    <property type="entry name" value="MFS general substrate transporter"/>
    <property type="match status" value="1"/>
</dbReference>
<dbReference type="InterPro" id="IPR011701">
    <property type="entry name" value="MFS"/>
</dbReference>
<feature type="domain" description="Major facilitator superfamily (MFS) profile" evidence="8">
    <location>
        <begin position="1"/>
        <end position="418"/>
    </location>
</feature>
<feature type="transmembrane region" description="Helical" evidence="7">
    <location>
        <begin position="51"/>
        <end position="69"/>
    </location>
</feature>
<comment type="subcellular location">
    <subcellularLocation>
        <location evidence="1">Cell membrane</location>
        <topology evidence="1">Multi-pass membrane protein</topology>
    </subcellularLocation>
</comment>
<evidence type="ECO:0000256" key="4">
    <source>
        <dbReference type="ARBA" id="ARBA00022692"/>
    </source>
</evidence>
<comment type="caution">
    <text evidence="9">The sequence shown here is derived from an EMBL/GenBank/DDBJ whole genome shotgun (WGS) entry which is preliminary data.</text>
</comment>
<evidence type="ECO:0000256" key="5">
    <source>
        <dbReference type="ARBA" id="ARBA00022989"/>
    </source>
</evidence>
<evidence type="ECO:0000256" key="1">
    <source>
        <dbReference type="ARBA" id="ARBA00004651"/>
    </source>
</evidence>
<reference evidence="9 10" key="1">
    <citation type="submission" date="2020-08" db="EMBL/GenBank/DDBJ databases">
        <title>Sequencing the genomes of 1000 actinobacteria strains.</title>
        <authorList>
            <person name="Klenk H.-P."/>
        </authorList>
    </citation>
    <scope>NUCLEOTIDE SEQUENCE [LARGE SCALE GENOMIC DNA]</scope>
    <source>
        <strain evidence="9 10">DSM 44230</strain>
    </source>
</reference>
<evidence type="ECO:0000256" key="3">
    <source>
        <dbReference type="ARBA" id="ARBA00022475"/>
    </source>
</evidence>
<keyword evidence="4 7" id="KW-0812">Transmembrane</keyword>
<feature type="transmembrane region" description="Helical" evidence="7">
    <location>
        <begin position="395"/>
        <end position="413"/>
    </location>
</feature>
<dbReference type="EMBL" id="JACHMH010000001">
    <property type="protein sequence ID" value="MBB4681669.1"/>
    <property type="molecule type" value="Genomic_DNA"/>
</dbReference>
<dbReference type="Pfam" id="PF07690">
    <property type="entry name" value="MFS_1"/>
    <property type="match status" value="2"/>
</dbReference>
<sequence>MNSVNIALPTMQHEFGVDPGAAQWIVLAYQLPLIALVLPSGRWLDRVGARPALALAVGGFALTSLAGAASGDFALLLAVRIAQGCFGALMLALTPALATRAVRPEARARAMSVLATLAPLGALTGPALGGLLLEVSGWPAVFLLNTPICLLVLGIGLRAIPADRPLRWPDRSWLAEAALVAGAVSAVLLGVTFAARDGLPWLALALLAVPLFLLWRRRSTSVEVLELLRRPGMAGPQLTLLAVGLAFAAMNLILPFYLQRVLHADPSTTGLTILAFPVGMALAGPLGGLLGDRWGARRTGLLGVAVVAGGLLLVLPLAESWQPIDLAWRLFAAGLGMGLYGGPVQSLAMGAAPRGQIATTAATVQLARSIGFALGPALATTLWALSGYTLPGMRLALGLAVLVAAAALPALALSRPRALAAV</sequence>
<dbReference type="PANTHER" id="PTHR42718:SF46">
    <property type="entry name" value="BLR6921 PROTEIN"/>
    <property type="match status" value="1"/>
</dbReference>
<evidence type="ECO:0000256" key="7">
    <source>
        <dbReference type="SAM" id="Phobius"/>
    </source>
</evidence>